<dbReference type="PRINTS" id="PR00072">
    <property type="entry name" value="MALOXRDTASE"/>
</dbReference>
<dbReference type="OrthoDB" id="5365701at2759"/>
<evidence type="ECO:0000256" key="6">
    <source>
        <dbReference type="RuleBase" id="RU003426"/>
    </source>
</evidence>
<dbReference type="NCBIfam" id="NF010052">
    <property type="entry name" value="PRK13529.1"/>
    <property type="match status" value="1"/>
</dbReference>
<dbReference type="InterPro" id="IPR012302">
    <property type="entry name" value="Malic_NAD-bd"/>
</dbReference>
<feature type="compositionally biased region" description="Low complexity" evidence="7">
    <location>
        <begin position="84"/>
        <end position="106"/>
    </location>
</feature>
<dbReference type="Pfam" id="PF03949">
    <property type="entry name" value="Malic_M"/>
    <property type="match status" value="1"/>
</dbReference>
<dbReference type="GO" id="GO:0046872">
    <property type="term" value="F:metal ion binding"/>
    <property type="evidence" value="ECO:0007669"/>
    <property type="project" value="UniProtKB-KW"/>
</dbReference>
<dbReference type="InterPro" id="IPR015884">
    <property type="entry name" value="Malic_enzyme_CS"/>
</dbReference>
<dbReference type="GO" id="GO:0005739">
    <property type="term" value="C:mitochondrion"/>
    <property type="evidence" value="ECO:0007669"/>
    <property type="project" value="TreeGrafter"/>
</dbReference>
<dbReference type="Proteomes" id="UP000298327">
    <property type="component" value="Unassembled WGS sequence"/>
</dbReference>
<organism evidence="10 11">
    <name type="scientific">Dentipellis fragilis</name>
    <dbReference type="NCBI Taxonomy" id="205917"/>
    <lineage>
        <taxon>Eukaryota</taxon>
        <taxon>Fungi</taxon>
        <taxon>Dikarya</taxon>
        <taxon>Basidiomycota</taxon>
        <taxon>Agaricomycotina</taxon>
        <taxon>Agaricomycetes</taxon>
        <taxon>Russulales</taxon>
        <taxon>Hericiaceae</taxon>
        <taxon>Dentipellis</taxon>
    </lineage>
</organism>
<dbReference type="AlphaFoldDB" id="A0A4Y9XSZ8"/>
<feature type="compositionally biased region" description="Pro residues" evidence="7">
    <location>
        <begin position="24"/>
        <end position="36"/>
    </location>
</feature>
<comment type="cofactor">
    <cofactor evidence="2">
        <name>Mg(2+)</name>
        <dbReference type="ChEBI" id="CHEBI:18420"/>
    </cofactor>
</comment>
<dbReference type="InterPro" id="IPR046346">
    <property type="entry name" value="Aminoacid_DH-like_N_sf"/>
</dbReference>
<dbReference type="PROSITE" id="PS00331">
    <property type="entry name" value="MALIC_ENZYMES"/>
    <property type="match status" value="1"/>
</dbReference>
<feature type="compositionally biased region" description="Basic and acidic residues" evidence="7">
    <location>
        <begin position="1"/>
        <end position="13"/>
    </location>
</feature>
<reference evidence="10 11" key="1">
    <citation type="submission" date="2019-02" db="EMBL/GenBank/DDBJ databases">
        <title>Genome sequencing of the rare red list fungi Dentipellis fragilis.</title>
        <authorList>
            <person name="Buettner E."/>
            <person name="Kellner H."/>
        </authorList>
    </citation>
    <scope>NUCLEOTIDE SEQUENCE [LARGE SCALE GENOMIC DNA]</scope>
    <source>
        <strain evidence="10 11">DSM 105465</strain>
    </source>
</reference>
<evidence type="ECO:0000313" key="10">
    <source>
        <dbReference type="EMBL" id="TFY53175.1"/>
    </source>
</evidence>
<gene>
    <name evidence="10" type="ORF">EVG20_g10236</name>
</gene>
<keyword evidence="5 6" id="KW-0560">Oxidoreductase</keyword>
<dbReference type="SMART" id="SM00919">
    <property type="entry name" value="Malic_M"/>
    <property type="match status" value="1"/>
</dbReference>
<dbReference type="InterPro" id="IPR001891">
    <property type="entry name" value="Malic_OxRdtase"/>
</dbReference>
<dbReference type="GO" id="GO:0051287">
    <property type="term" value="F:NAD binding"/>
    <property type="evidence" value="ECO:0007669"/>
    <property type="project" value="InterPro"/>
</dbReference>
<evidence type="ECO:0000256" key="1">
    <source>
        <dbReference type="ARBA" id="ARBA00001936"/>
    </source>
</evidence>
<dbReference type="EMBL" id="SEOQ01001190">
    <property type="protein sequence ID" value="TFY53175.1"/>
    <property type="molecule type" value="Genomic_DNA"/>
</dbReference>
<feature type="region of interest" description="Disordered" evidence="7">
    <location>
        <begin position="1"/>
        <end position="118"/>
    </location>
</feature>
<evidence type="ECO:0000313" key="11">
    <source>
        <dbReference type="Proteomes" id="UP000298327"/>
    </source>
</evidence>
<dbReference type="STRING" id="205917.A0A4Y9XSZ8"/>
<evidence type="ECO:0000256" key="4">
    <source>
        <dbReference type="ARBA" id="ARBA00022723"/>
    </source>
</evidence>
<evidence type="ECO:0000256" key="7">
    <source>
        <dbReference type="SAM" id="MobiDB-lite"/>
    </source>
</evidence>
<dbReference type="InterPro" id="IPR012301">
    <property type="entry name" value="Malic_N_dom"/>
</dbReference>
<comment type="cofactor">
    <cofactor evidence="1">
        <name>Mn(2+)</name>
        <dbReference type="ChEBI" id="CHEBI:29035"/>
    </cofactor>
</comment>
<dbReference type="Gene3D" id="3.40.50.10380">
    <property type="entry name" value="Malic enzyme, N-terminal domain"/>
    <property type="match status" value="1"/>
</dbReference>
<keyword evidence="4 6" id="KW-0479">Metal-binding</keyword>
<dbReference type="SMART" id="SM01274">
    <property type="entry name" value="malic"/>
    <property type="match status" value="1"/>
</dbReference>
<evidence type="ECO:0000256" key="3">
    <source>
        <dbReference type="ARBA" id="ARBA00008785"/>
    </source>
</evidence>
<dbReference type="Pfam" id="PF00390">
    <property type="entry name" value="malic"/>
    <property type="match status" value="2"/>
</dbReference>
<dbReference type="InterPro" id="IPR037062">
    <property type="entry name" value="Malic_N_dom_sf"/>
</dbReference>
<feature type="compositionally biased region" description="Low complexity" evidence="7">
    <location>
        <begin position="37"/>
        <end position="46"/>
    </location>
</feature>
<dbReference type="PANTHER" id="PTHR23406">
    <property type="entry name" value="MALIC ENZYME-RELATED"/>
    <property type="match status" value="1"/>
</dbReference>
<proteinExistence type="inferred from homology"/>
<dbReference type="SUPFAM" id="SSF51735">
    <property type="entry name" value="NAD(P)-binding Rossmann-fold domains"/>
    <property type="match status" value="1"/>
</dbReference>
<dbReference type="GO" id="GO:0006108">
    <property type="term" value="P:malate metabolic process"/>
    <property type="evidence" value="ECO:0007669"/>
    <property type="project" value="TreeGrafter"/>
</dbReference>
<evidence type="ECO:0000256" key="2">
    <source>
        <dbReference type="ARBA" id="ARBA00001946"/>
    </source>
</evidence>
<protein>
    <recommendedName>
        <fullName evidence="6">Malic enzyme</fullName>
    </recommendedName>
</protein>
<comment type="similarity">
    <text evidence="3 6">Belongs to the malic enzymes family.</text>
</comment>
<dbReference type="Gene3D" id="1.20.1370.30">
    <property type="match status" value="1"/>
</dbReference>
<dbReference type="CDD" id="cd05312">
    <property type="entry name" value="NAD_bind_1_malic_enz"/>
    <property type="match status" value="1"/>
</dbReference>
<dbReference type="InterPro" id="IPR036291">
    <property type="entry name" value="NAD(P)-bd_dom_sf"/>
</dbReference>
<evidence type="ECO:0000259" key="8">
    <source>
        <dbReference type="SMART" id="SM00919"/>
    </source>
</evidence>
<sequence length="783" mass="86403">MAIISEKSEKKGEFTGWAEDSMPEAPPAYAPPPGHPSQPSNPSNQPDGYPDEKGQSSSLADPYYSPPPHSPYASGSSPYPPGPDYAGPSQPQSPPQGFYPSPSGFSQGDSPNPDYPQTDMQAQLSVAASKAAPRLFSRASPPNFSVATHRSRCLAQLRSKGNGLEKYIYLNGLKERDHSLFYSLLYENMPVCPATLIAYAPCVALLIHSPAFQEMVPILYTPTVGDACQNYSHIWRRPEGMYVSIGDKGRIREVLSTWPNLREARIAVVTDGSRILGLGDLGANGLPISIGKLDLYIAGAGIRPTSTVPICLDLGTNTEKYLNDPHVTSAYAVRVRMRRRYVVLPILTALPLFMPITCQMDEFMTEFMEAMREVFPNLLVQFEDFSTDNAFKYLDRFRNQYKCFNDDIQGTGAVVLSGFLNAARISSQASGRPLSEHRILFFGAGSAGIGVAKQLLSFFKFLGMSEAEAKKQIWTVDSKGLITADRKGLQEHKKFFARTDYEGQQPLTNLVDIINHVKPTALLGLSTLRNAFTKEVVDAMVAHNPRPILFPLSNPVALCEIDYEDAIEWTDGKVIFASGSPYRSITREQETFEPGQGNNMYVFPGIGLGSLLSKASRVTDTMIEQASIALAGSLEKDEHAAGLVYPRLDRIRDISARIALAVIRAAQNAYVDNAPALRHVTDNTLLAYIKEQMWNPPENGPASLLSTELDTKPKPPYLLEPEAEVSGHIIFSLFCLYLYLAARISLHYLRAGTSTRIYDSFHRSRCFSFLFPLFLFRSSSSDI</sequence>
<feature type="domain" description="Malic enzyme NAD-binding" evidence="8">
    <location>
        <begin position="408"/>
        <end position="667"/>
    </location>
</feature>
<dbReference type="Gene3D" id="3.40.50.720">
    <property type="entry name" value="NAD(P)-binding Rossmann-like Domain"/>
    <property type="match status" value="1"/>
</dbReference>
<evidence type="ECO:0000256" key="5">
    <source>
        <dbReference type="ARBA" id="ARBA00023002"/>
    </source>
</evidence>
<comment type="caution">
    <text evidence="10">The sequence shown here is derived from an EMBL/GenBank/DDBJ whole genome shotgun (WGS) entry which is preliminary data.</text>
</comment>
<evidence type="ECO:0000259" key="9">
    <source>
        <dbReference type="SMART" id="SM01274"/>
    </source>
</evidence>
<dbReference type="GO" id="GO:0004471">
    <property type="term" value="F:malate dehydrogenase (decarboxylating) (NAD+) activity"/>
    <property type="evidence" value="ECO:0007669"/>
    <property type="project" value="TreeGrafter"/>
</dbReference>
<accession>A0A4Y9XSZ8</accession>
<keyword evidence="11" id="KW-1185">Reference proteome</keyword>
<feature type="domain" description="Malic enzyme N-terminal" evidence="9">
    <location>
        <begin position="203"/>
        <end position="398"/>
    </location>
</feature>
<dbReference type="SUPFAM" id="SSF53223">
    <property type="entry name" value="Aminoacid dehydrogenase-like, N-terminal domain"/>
    <property type="match status" value="1"/>
</dbReference>
<dbReference type="FunFam" id="3.40.50.720:FF:000182">
    <property type="entry name" value="NAD-dependent malic enzyme"/>
    <property type="match status" value="1"/>
</dbReference>
<name>A0A4Y9XSZ8_9AGAM</name>
<dbReference type="PANTHER" id="PTHR23406:SF32">
    <property type="entry name" value="NADP-DEPENDENT MALIC ENZYME"/>
    <property type="match status" value="1"/>
</dbReference>